<reference evidence="3 4" key="1">
    <citation type="journal article" date="2011" name="Proc. Natl. Acad. Sci. U.S.A.">
        <title>Evolutionary erosion of yeast sex chromosomes by mating-type switching accidents.</title>
        <authorList>
            <person name="Gordon J.L."/>
            <person name="Armisen D."/>
            <person name="Proux-Wera E."/>
            <person name="Oheigeartaigh S.S."/>
            <person name="Byrne K.P."/>
            <person name="Wolfe K.H."/>
        </authorList>
    </citation>
    <scope>NUCLEOTIDE SEQUENCE [LARGE SCALE GENOMIC DNA]</scope>
    <source>
        <strain evidence="4">ATCC 76901 / BCRC 22586 / CBS 4309 / NBRC 1992 / NRRL Y-12630</strain>
    </source>
</reference>
<dbReference type="eggNOG" id="ENOG502QRFX">
    <property type="taxonomic scope" value="Eukaryota"/>
</dbReference>
<dbReference type="EMBL" id="HE576752">
    <property type="protein sequence ID" value="CCC67531.1"/>
    <property type="molecule type" value="Genomic_DNA"/>
</dbReference>
<dbReference type="GO" id="GO:0043565">
    <property type="term" value="F:sequence-specific DNA binding"/>
    <property type="evidence" value="ECO:0007669"/>
    <property type="project" value="EnsemblFungi"/>
</dbReference>
<dbReference type="OMA" id="IPAYSEC"/>
<dbReference type="Pfam" id="PF09337">
    <property type="entry name" value="zf-H2C2"/>
    <property type="match status" value="1"/>
</dbReference>
<protein>
    <recommendedName>
        <fullName evidence="2">N-acetyltransferase domain-containing protein</fullName>
    </recommendedName>
</protein>
<feature type="domain" description="N-acetyltransferase" evidence="2">
    <location>
        <begin position="110"/>
        <end position="254"/>
    </location>
</feature>
<dbReference type="GO" id="GO:0016747">
    <property type="term" value="F:acyltransferase activity, transferring groups other than amino-acyl groups"/>
    <property type="evidence" value="ECO:0007669"/>
    <property type="project" value="InterPro"/>
</dbReference>
<feature type="compositionally biased region" description="Acidic residues" evidence="1">
    <location>
        <begin position="623"/>
        <end position="670"/>
    </location>
</feature>
<dbReference type="GO" id="GO:0031509">
    <property type="term" value="P:subtelomeric heterochromatin formation"/>
    <property type="evidence" value="ECO:0007669"/>
    <property type="project" value="EnsemblFungi"/>
</dbReference>
<dbReference type="GO" id="GO:0000781">
    <property type="term" value="C:chromosome, telomeric region"/>
    <property type="evidence" value="ECO:0007669"/>
    <property type="project" value="GOC"/>
</dbReference>
<dbReference type="InterPro" id="IPR016181">
    <property type="entry name" value="Acyl_CoA_acyltransferase"/>
</dbReference>
<dbReference type="GO" id="GO:0000122">
    <property type="term" value="P:negative regulation of transcription by RNA polymerase II"/>
    <property type="evidence" value="ECO:0007669"/>
    <property type="project" value="EnsemblFungi"/>
</dbReference>
<dbReference type="InterPro" id="IPR000182">
    <property type="entry name" value="GNAT_dom"/>
</dbReference>
<feature type="region of interest" description="Disordered" evidence="1">
    <location>
        <begin position="465"/>
        <end position="486"/>
    </location>
</feature>
<dbReference type="GO" id="GO:0006281">
    <property type="term" value="P:DNA repair"/>
    <property type="evidence" value="ECO:0007669"/>
    <property type="project" value="EnsemblFungi"/>
</dbReference>
<dbReference type="FunCoup" id="G0V7T3">
    <property type="interactions" value="1487"/>
</dbReference>
<dbReference type="Proteomes" id="UP000001640">
    <property type="component" value="Chromosome 1"/>
</dbReference>
<dbReference type="KEGG" id="ncs:NCAS_0A09730"/>
<evidence type="ECO:0000313" key="3">
    <source>
        <dbReference type="EMBL" id="CCC67531.1"/>
    </source>
</evidence>
<dbReference type="GO" id="GO:0000183">
    <property type="term" value="P:rDNA heterochromatin formation"/>
    <property type="evidence" value="ECO:0007669"/>
    <property type="project" value="EnsemblFungi"/>
</dbReference>
<evidence type="ECO:0000313" key="4">
    <source>
        <dbReference type="Proteomes" id="UP000001640"/>
    </source>
</evidence>
<dbReference type="Gene3D" id="3.40.630.30">
    <property type="match status" value="1"/>
</dbReference>
<feature type="region of interest" description="Disordered" evidence="1">
    <location>
        <begin position="534"/>
        <end position="553"/>
    </location>
</feature>
<dbReference type="PANTHER" id="PTHR43138">
    <property type="entry name" value="ACETYLTRANSFERASE, GNAT FAMILY"/>
    <property type="match status" value="1"/>
</dbReference>
<organism evidence="3 4">
    <name type="scientific">Naumovozyma castellii</name>
    <name type="common">Yeast</name>
    <name type="synonym">Saccharomyces castellii</name>
    <dbReference type="NCBI Taxonomy" id="27288"/>
    <lineage>
        <taxon>Eukaryota</taxon>
        <taxon>Fungi</taxon>
        <taxon>Dikarya</taxon>
        <taxon>Ascomycota</taxon>
        <taxon>Saccharomycotina</taxon>
        <taxon>Saccharomycetes</taxon>
        <taxon>Saccharomycetales</taxon>
        <taxon>Saccharomycetaceae</taxon>
        <taxon>Naumovozyma</taxon>
    </lineage>
</organism>
<dbReference type="GO" id="GO:0030466">
    <property type="term" value="P:silent mating-type cassette heterochromatin formation"/>
    <property type="evidence" value="ECO:0007669"/>
    <property type="project" value="EnsemblFungi"/>
</dbReference>
<dbReference type="AlphaFoldDB" id="G0V7T3"/>
<dbReference type="RefSeq" id="XP_003673912.1">
    <property type="nucleotide sequence ID" value="XM_003673864.1"/>
</dbReference>
<dbReference type="GO" id="GO:0010507">
    <property type="term" value="P:negative regulation of autophagy"/>
    <property type="evidence" value="ECO:0007669"/>
    <property type="project" value="EnsemblFungi"/>
</dbReference>
<dbReference type="GO" id="GO:1990841">
    <property type="term" value="F:promoter-specific chromatin binding"/>
    <property type="evidence" value="ECO:0007669"/>
    <property type="project" value="EnsemblFungi"/>
</dbReference>
<feature type="compositionally biased region" description="Low complexity" evidence="1">
    <location>
        <begin position="1"/>
        <end position="24"/>
    </location>
</feature>
<dbReference type="OrthoDB" id="10264707at2759"/>
<dbReference type="HOGENOM" id="CLU_013985_42_4_1"/>
<dbReference type="PANTHER" id="PTHR43138:SF2">
    <property type="entry name" value="PROTEIN SPT10"/>
    <property type="match status" value="1"/>
</dbReference>
<accession>G0V7T3</accession>
<dbReference type="Gene3D" id="1.10.340.70">
    <property type="match status" value="1"/>
</dbReference>
<dbReference type="InParanoid" id="G0V7T3"/>
<dbReference type="GeneID" id="96901010"/>
<name>G0V7T3_NAUCA</name>
<dbReference type="InterPro" id="IPR015416">
    <property type="entry name" value="Znf_H2C2_histone_UAS-bd"/>
</dbReference>
<dbReference type="GO" id="GO:0005634">
    <property type="term" value="C:nucleus"/>
    <property type="evidence" value="ECO:0007669"/>
    <property type="project" value="TreeGrafter"/>
</dbReference>
<feature type="region of interest" description="Disordered" evidence="1">
    <location>
        <begin position="1"/>
        <end position="25"/>
    </location>
</feature>
<feature type="region of interest" description="Disordered" evidence="1">
    <location>
        <begin position="623"/>
        <end position="695"/>
    </location>
</feature>
<evidence type="ECO:0000256" key="1">
    <source>
        <dbReference type="SAM" id="MobiDB-lite"/>
    </source>
</evidence>
<proteinExistence type="predicted"/>
<gene>
    <name evidence="3" type="primary">NCAS0A09730</name>
    <name evidence="3" type="ordered locus">NCAS_0A09730</name>
</gene>
<evidence type="ECO:0000259" key="2">
    <source>
        <dbReference type="PROSITE" id="PS51186"/>
    </source>
</evidence>
<dbReference type="Pfam" id="PF00583">
    <property type="entry name" value="Acetyltransf_1"/>
    <property type="match status" value="1"/>
</dbReference>
<sequence>MRNENNNNSIPTGTNNNNNNNNSISVPEQFQSQLQPHTILLKDGETIATMYPIPSYSDLLPLGLLNFLLDEFNMEIEKGDSFPYYETLNMEEFKDVWFHNDGHICVMVLGEIPELDYSVDNDLPNVENNYGTEIDTMRETSQYKKRKERRNLNLNIQWEKQCLGIFALQPAYPGRSSHVVTGTFLVNAGIRGKGIGRTLVETFVEWSTRLGFTSSCFPLVYGTNVGIRRILEGLNFRRIGKLPESAILKGFDVPVDSFIYGKEFAHITKSIDLLRDPQITNEIAKYERLKYYLETGKYPDHCDRNEKARLRVTGKYHSVLNGKLMTKGKEVVYDPDRQRQIALDYHVMEHQGINKVTSKIVEKYHWKGVKQTVSEIIQECQKCKMRYQDGTGVVVVPNDGVPQTRMLPSQTVVAAGSSSAAVGSHNNDSFNKELQTVLNAGNHIGDASSNLSRMAAAAIGSLQREQNNGVDEATPPDGQELRHGGKGSMLRQRIRFHNDGGVVADENYQSVSATTVEDNDGSMNAFNKFVNEGRENSTKKRRKNDGNASISIGTPLQNQLNLNTNGENEISSNAMNEAMLNLEGNVMAALEMVEQDQNGDTTMNNISSNDPFFNYYGFEEYKEEEDADYGGEEEEDEEEEEEEEEEDEDDDEDDEDEEEEIAGLAEENEADGSNGHAQEEKVSSNFGKPSPNLYY</sequence>
<reference key="2">
    <citation type="submission" date="2011-08" db="EMBL/GenBank/DDBJ databases">
        <title>Genome sequence of Naumovozyma castellii.</title>
        <authorList>
            <person name="Gordon J.L."/>
            <person name="Armisen D."/>
            <person name="Proux-Wera E."/>
            <person name="OhEigeartaigh S.S."/>
            <person name="Byrne K.P."/>
            <person name="Wolfe K.H."/>
        </authorList>
    </citation>
    <scope>NUCLEOTIDE SEQUENCE</scope>
    <source>
        <strain>Type strain:CBS 4309</strain>
    </source>
</reference>
<keyword evidence="4" id="KW-1185">Reference proteome</keyword>
<dbReference type="InterPro" id="IPR052742">
    <property type="entry name" value="Mito_N-acetyltransferase"/>
</dbReference>
<dbReference type="SUPFAM" id="SSF55729">
    <property type="entry name" value="Acyl-CoA N-acyltransferases (Nat)"/>
    <property type="match status" value="1"/>
</dbReference>
<dbReference type="PROSITE" id="PS51186">
    <property type="entry name" value="GNAT"/>
    <property type="match status" value="1"/>
</dbReference>